<evidence type="ECO:0000256" key="1">
    <source>
        <dbReference type="SAM" id="Phobius"/>
    </source>
</evidence>
<feature type="transmembrane region" description="Helical" evidence="1">
    <location>
        <begin position="78"/>
        <end position="98"/>
    </location>
</feature>
<accession>A0A3U7ZJY7</accession>
<protein>
    <submittedName>
        <fullName evidence="3">Uncharacterized protein</fullName>
    </submittedName>
</protein>
<dbReference type="EMBL" id="AAHEIV010000021">
    <property type="protein sequence ID" value="EBV1853349.1"/>
    <property type="molecule type" value="Genomic_DNA"/>
</dbReference>
<gene>
    <name evidence="2" type="ORF">DNY97_17500</name>
    <name evidence="3" type="ORF">G2994_06030</name>
</gene>
<organism evidence="3">
    <name type="scientific">Salmonella enterica subsp. enterica serovar Bredeney</name>
    <dbReference type="NCBI Taxonomy" id="134047"/>
    <lineage>
        <taxon>Bacteria</taxon>
        <taxon>Pseudomonadati</taxon>
        <taxon>Pseudomonadota</taxon>
        <taxon>Gammaproteobacteria</taxon>
        <taxon>Enterobacterales</taxon>
        <taxon>Enterobacteriaceae</taxon>
        <taxon>Salmonella</taxon>
    </lineage>
</organism>
<keyword evidence="1" id="KW-0812">Transmembrane</keyword>
<evidence type="ECO:0000313" key="3">
    <source>
        <dbReference type="EMBL" id="HAE1442752.1"/>
    </source>
</evidence>
<feature type="transmembrane region" description="Helical" evidence="1">
    <location>
        <begin position="12"/>
        <end position="31"/>
    </location>
</feature>
<comment type="caution">
    <text evidence="3">The sequence shown here is derived from an EMBL/GenBank/DDBJ whole genome shotgun (WGS) entry which is preliminary data.</text>
</comment>
<dbReference type="EMBL" id="DAAQYW010000006">
    <property type="protein sequence ID" value="HAE1442752.1"/>
    <property type="molecule type" value="Genomic_DNA"/>
</dbReference>
<sequence length="211" mass="24376">MESLSSELFNILKFLLPGFLAAWIFHAFTSYPKPSQFERVVQALIFTIFVQALTFVVKFLCLAVGTKISFGAWTANVALTWSYISAVLIGLVFSYAANTDRFHALLRKVHLTKQTSYHCEWFGAFHAREECWVVLHLIDDKRIYGWPHEWPSDPTKGHFVLMYPAWIDGNKYIDLPQVESIMFKVSDIKWVEFIKPPEESENVKETTESTT</sequence>
<feature type="transmembrane region" description="Helical" evidence="1">
    <location>
        <begin position="43"/>
        <end position="66"/>
    </location>
</feature>
<keyword evidence="1" id="KW-0472">Membrane</keyword>
<reference evidence="3" key="1">
    <citation type="journal article" date="2018" name="Genome Biol.">
        <title>SKESA: strategic k-mer extension for scrupulous assemblies.</title>
        <authorList>
            <person name="Souvorov A."/>
            <person name="Agarwala R."/>
            <person name="Lipman D.J."/>
        </authorList>
    </citation>
    <scope>NUCLEOTIDE SEQUENCE</scope>
    <source>
        <strain evidence="3">Salmonella enterica</strain>
    </source>
</reference>
<reference evidence="3" key="3">
    <citation type="submission" date="2019-10" db="EMBL/GenBank/DDBJ databases">
        <authorList>
            <consortium name="NCBI Pathogen Detection Project"/>
        </authorList>
    </citation>
    <scope>NUCLEOTIDE SEQUENCE</scope>
    <source>
        <strain evidence="3">Salmonella enterica</strain>
    </source>
</reference>
<dbReference type="AlphaFoldDB" id="A0A3U7ZJY7"/>
<dbReference type="RefSeq" id="WP_094965308.1">
    <property type="nucleotide sequence ID" value="NZ_MXWE01000021.1"/>
</dbReference>
<proteinExistence type="predicted"/>
<name>A0A3U7ZJY7_SALET</name>
<dbReference type="Pfam" id="PF19865">
    <property type="entry name" value="DUF6338"/>
    <property type="match status" value="1"/>
</dbReference>
<reference evidence="2" key="2">
    <citation type="submission" date="2018-06" db="EMBL/GenBank/DDBJ databases">
        <authorList>
            <person name="Ashton P.M."/>
            <person name="Dallman T."/>
            <person name="Nair S."/>
            <person name="De Pinna E."/>
            <person name="Peters T."/>
            <person name="Grant K."/>
        </authorList>
    </citation>
    <scope>NUCLEOTIDE SEQUENCE</scope>
    <source>
        <strain evidence="2">527520</strain>
    </source>
</reference>
<dbReference type="InterPro" id="IPR045919">
    <property type="entry name" value="DUF6338"/>
</dbReference>
<evidence type="ECO:0000313" key="2">
    <source>
        <dbReference type="EMBL" id="EBV1853349.1"/>
    </source>
</evidence>
<keyword evidence="1" id="KW-1133">Transmembrane helix</keyword>